<proteinExistence type="predicted"/>
<keyword evidence="4" id="KW-1185">Reference proteome</keyword>
<dbReference type="Proteomes" id="UP001239462">
    <property type="component" value="Unassembled WGS sequence"/>
</dbReference>
<protein>
    <submittedName>
        <fullName evidence="3">GDSL-type esterase/lipase family protein</fullName>
    </submittedName>
</protein>
<keyword evidence="1" id="KW-0732">Signal</keyword>
<dbReference type="PANTHER" id="PTHR30383:SF29">
    <property type="entry name" value="SGNH HYDROLASE-TYPE ESTERASE DOMAIN-CONTAINING PROTEIN"/>
    <property type="match status" value="1"/>
</dbReference>
<dbReference type="RefSeq" id="WP_289166385.1">
    <property type="nucleotide sequence ID" value="NZ_JASZZN010000022.1"/>
</dbReference>
<evidence type="ECO:0000313" key="4">
    <source>
        <dbReference type="Proteomes" id="UP001239462"/>
    </source>
</evidence>
<feature type="domain" description="SGNH hydrolase-type esterase" evidence="2">
    <location>
        <begin position="93"/>
        <end position="235"/>
    </location>
</feature>
<evidence type="ECO:0000256" key="1">
    <source>
        <dbReference type="SAM" id="SignalP"/>
    </source>
</evidence>
<dbReference type="Gene3D" id="3.40.50.1110">
    <property type="entry name" value="SGNH hydrolase"/>
    <property type="match status" value="1"/>
</dbReference>
<dbReference type="EMBL" id="JASZZN010000022">
    <property type="protein sequence ID" value="MDM4018510.1"/>
    <property type="molecule type" value="Genomic_DNA"/>
</dbReference>
<dbReference type="PANTHER" id="PTHR30383">
    <property type="entry name" value="THIOESTERASE 1/PROTEASE 1/LYSOPHOSPHOLIPASE L1"/>
    <property type="match status" value="1"/>
</dbReference>
<accession>A0ABT7PPT1</accession>
<feature type="signal peptide" evidence="1">
    <location>
        <begin position="1"/>
        <end position="27"/>
    </location>
</feature>
<dbReference type="InterPro" id="IPR051532">
    <property type="entry name" value="Ester_Hydrolysis_Enzymes"/>
</dbReference>
<dbReference type="Pfam" id="PF13472">
    <property type="entry name" value="Lipase_GDSL_2"/>
    <property type="match status" value="1"/>
</dbReference>
<name>A0ABT7PPT1_9BACT</name>
<comment type="caution">
    <text evidence="3">The sequence shown here is derived from an EMBL/GenBank/DDBJ whole genome shotgun (WGS) entry which is preliminary data.</text>
</comment>
<evidence type="ECO:0000259" key="2">
    <source>
        <dbReference type="Pfam" id="PF13472"/>
    </source>
</evidence>
<dbReference type="SUPFAM" id="SSF52266">
    <property type="entry name" value="SGNH hydrolase"/>
    <property type="match status" value="1"/>
</dbReference>
<feature type="chain" id="PRO_5046981311" evidence="1">
    <location>
        <begin position="28"/>
        <end position="256"/>
    </location>
</feature>
<gene>
    <name evidence="3" type="ORF">QTN89_23870</name>
</gene>
<organism evidence="3 4">
    <name type="scientific">Roseiconus lacunae</name>
    <dbReference type="NCBI Taxonomy" id="2605694"/>
    <lineage>
        <taxon>Bacteria</taxon>
        <taxon>Pseudomonadati</taxon>
        <taxon>Planctomycetota</taxon>
        <taxon>Planctomycetia</taxon>
        <taxon>Pirellulales</taxon>
        <taxon>Pirellulaceae</taxon>
        <taxon>Roseiconus</taxon>
    </lineage>
</organism>
<reference evidence="3 4" key="1">
    <citation type="submission" date="2023-06" db="EMBL/GenBank/DDBJ databases">
        <title>Roseiconus lacunae JC819 isolated from Gulf of Mannar region, Tamil Nadu.</title>
        <authorList>
            <person name="Pk S."/>
            <person name="Ch S."/>
            <person name="Ch V.R."/>
        </authorList>
    </citation>
    <scope>NUCLEOTIDE SEQUENCE [LARGE SCALE GENOMIC DNA]</scope>
    <source>
        <strain evidence="3 4">JC819</strain>
    </source>
</reference>
<evidence type="ECO:0000313" key="3">
    <source>
        <dbReference type="EMBL" id="MDM4018510.1"/>
    </source>
</evidence>
<sequence length="256" mass="28962">MDSRNSWLRCCCLLVMIASMGAGTAPAQESNTIESDANDLLGPYRAAATERWEKDIAAFDGLNEQIEPSEDAILFIGSSSIRLWKTMEQDMAPYQTIRRGYGGAKFTDMAVFAERLITPHQYRAIVMFVGNGVSGKPDDHSPELIESLARQIVATAHEHRPNTPFFLIEITPTHSRFKAWNKIRKVNERLREIALTTPNTYFIATAGDYLRSDATPRKELFIKDQLHLNEDGYRLWAKIIRRRLDDILGTTITPSS</sequence>
<dbReference type="InterPro" id="IPR013830">
    <property type="entry name" value="SGNH_hydro"/>
</dbReference>
<dbReference type="InterPro" id="IPR036514">
    <property type="entry name" value="SGNH_hydro_sf"/>
</dbReference>